<protein>
    <submittedName>
        <fullName evidence="2">Nucleotidyltransferase domain-containing protein</fullName>
    </submittedName>
</protein>
<dbReference type="Pfam" id="PF18765">
    <property type="entry name" value="Polbeta"/>
    <property type="match status" value="1"/>
</dbReference>
<gene>
    <name evidence="2" type="ORF">G8O30_13370</name>
</gene>
<dbReference type="CDD" id="cd05403">
    <property type="entry name" value="NT_KNTase_like"/>
    <property type="match status" value="1"/>
</dbReference>
<reference evidence="2 3" key="1">
    <citation type="submission" date="2019-07" db="EMBL/GenBank/DDBJ databases">
        <title>Genome sequence of 2 isolates from Red Sea Mangroves.</title>
        <authorList>
            <person name="Sefrji F."/>
            <person name="Michoud G."/>
            <person name="Merlino G."/>
            <person name="Daffonchio D."/>
        </authorList>
    </citation>
    <scope>NUCLEOTIDE SEQUENCE [LARGE SCALE GENOMIC DNA]</scope>
    <source>
        <strain evidence="2 3">R1DC41</strain>
    </source>
</reference>
<dbReference type="SUPFAM" id="SSF81301">
    <property type="entry name" value="Nucleotidyltransferase"/>
    <property type="match status" value="1"/>
</dbReference>
<dbReference type="AlphaFoldDB" id="A0A7S8CEG7"/>
<dbReference type="EMBL" id="CP049742">
    <property type="protein sequence ID" value="QPC48466.1"/>
    <property type="molecule type" value="Genomic_DNA"/>
</dbReference>
<evidence type="ECO:0000313" key="3">
    <source>
        <dbReference type="Proteomes" id="UP000593626"/>
    </source>
</evidence>
<evidence type="ECO:0000259" key="1">
    <source>
        <dbReference type="Pfam" id="PF18765"/>
    </source>
</evidence>
<dbReference type="KEGG" id="mcui:G8O30_13370"/>
<name>A0A7S8CEG7_9BACI</name>
<dbReference type="InterPro" id="IPR043519">
    <property type="entry name" value="NT_sf"/>
</dbReference>
<sequence>MKVEKDAAFQVIRDTLLKKLSPSLIYIFGSQVSGYTHEESDYDVAFLSEKKLHNYDRFILSQEIASLLNKDVDLVDLHQASTVFQVQIIMKGKLLYCGDENKKELFEMLALKKYARLNEERNIIIKESLERGYIYEE</sequence>
<proteinExistence type="predicted"/>
<dbReference type="NCBIfam" id="NF047752">
    <property type="entry name" value="MntA_antitoxin"/>
    <property type="match status" value="1"/>
</dbReference>
<keyword evidence="3" id="KW-1185">Reference proteome</keyword>
<dbReference type="InterPro" id="IPR041633">
    <property type="entry name" value="Polbeta"/>
</dbReference>
<accession>A0A7S8CEG7</accession>
<keyword evidence="2" id="KW-0808">Transferase</keyword>
<dbReference type="Proteomes" id="UP000593626">
    <property type="component" value="Chromosome"/>
</dbReference>
<feature type="domain" description="Polymerase beta nucleotidyltransferase" evidence="1">
    <location>
        <begin position="12"/>
        <end position="100"/>
    </location>
</feature>
<evidence type="ECO:0000313" key="2">
    <source>
        <dbReference type="EMBL" id="QPC48466.1"/>
    </source>
</evidence>
<dbReference type="InterPro" id="IPR052930">
    <property type="entry name" value="TA_antitoxin_MntA"/>
</dbReference>
<dbReference type="Gene3D" id="3.30.460.10">
    <property type="entry name" value="Beta Polymerase, domain 2"/>
    <property type="match status" value="1"/>
</dbReference>
<dbReference type="GO" id="GO:0016740">
    <property type="term" value="F:transferase activity"/>
    <property type="evidence" value="ECO:0007669"/>
    <property type="project" value="UniProtKB-KW"/>
</dbReference>
<dbReference type="PANTHER" id="PTHR43852:SF2">
    <property type="entry name" value="PROTEIN ADENYLYLTRANSFERASE MNTA"/>
    <property type="match status" value="1"/>
</dbReference>
<organism evidence="2 3">
    <name type="scientific">Mangrovibacillus cuniculi</name>
    <dbReference type="NCBI Taxonomy" id="2593652"/>
    <lineage>
        <taxon>Bacteria</taxon>
        <taxon>Bacillati</taxon>
        <taxon>Bacillota</taxon>
        <taxon>Bacilli</taxon>
        <taxon>Bacillales</taxon>
        <taxon>Bacillaceae</taxon>
        <taxon>Mangrovibacillus</taxon>
    </lineage>
</organism>
<dbReference type="PANTHER" id="PTHR43852">
    <property type="entry name" value="NUCLEOTIDYLTRANSFERASE"/>
    <property type="match status" value="1"/>
</dbReference>